<dbReference type="AlphaFoldDB" id="A0A8H3AUQ7"/>
<name>A0A8H3AUQ7_9AGAM</name>
<gene>
    <name evidence="2" type="ORF">RDB_LOCUS95568</name>
</gene>
<feature type="region of interest" description="Disordered" evidence="1">
    <location>
        <begin position="249"/>
        <end position="269"/>
    </location>
</feature>
<sequence length="317" mass="35682">MIEKWLGNPTLICHVLLDREDGRTLNHAYVETRIDYARSALRTHQNKVLGHGRRARAVTITLSNQQDLMHALFPSWPGRFEGALPVYDASPTDSQPPQPADLLTDAELRVILHLIQSPKSHFLKVPALAYWSLLSLLVKAPVPDVFAPGTVPDTLFGKYTPSELLEAFYSYGTFDRKDITAFALEKYELQVGARHYDSFLHMKLIEGALNCRAFTDRQLGLLFRFTKQPPPIVHMNEFSKFGTRMHSSNNRPPLAHPLPNTPWRSDEGSGMDRGPLVTLEACDRVAQDFGLDFILVHALAERLVFHSSSGLLPLGHR</sequence>
<evidence type="ECO:0000313" key="3">
    <source>
        <dbReference type="Proteomes" id="UP000663841"/>
    </source>
</evidence>
<proteinExistence type="predicted"/>
<comment type="caution">
    <text evidence="2">The sequence shown here is derived from an EMBL/GenBank/DDBJ whole genome shotgun (WGS) entry which is preliminary data.</text>
</comment>
<dbReference type="Proteomes" id="UP000663841">
    <property type="component" value="Unassembled WGS sequence"/>
</dbReference>
<protein>
    <submittedName>
        <fullName evidence="2">Uncharacterized protein</fullName>
    </submittedName>
</protein>
<accession>A0A8H3AUQ7</accession>
<evidence type="ECO:0000313" key="2">
    <source>
        <dbReference type="EMBL" id="CAE6440997.1"/>
    </source>
</evidence>
<organism evidence="2 3">
    <name type="scientific">Rhizoctonia solani</name>
    <dbReference type="NCBI Taxonomy" id="456999"/>
    <lineage>
        <taxon>Eukaryota</taxon>
        <taxon>Fungi</taxon>
        <taxon>Dikarya</taxon>
        <taxon>Basidiomycota</taxon>
        <taxon>Agaricomycotina</taxon>
        <taxon>Agaricomycetes</taxon>
        <taxon>Cantharellales</taxon>
        <taxon>Ceratobasidiaceae</taxon>
        <taxon>Rhizoctonia</taxon>
    </lineage>
</organism>
<evidence type="ECO:0000256" key="1">
    <source>
        <dbReference type="SAM" id="MobiDB-lite"/>
    </source>
</evidence>
<reference evidence="2" key="1">
    <citation type="submission" date="2021-01" db="EMBL/GenBank/DDBJ databases">
        <authorList>
            <person name="Kaushik A."/>
        </authorList>
    </citation>
    <scope>NUCLEOTIDE SEQUENCE</scope>
    <source>
        <strain evidence="2">AG3-T5</strain>
    </source>
</reference>
<dbReference type="EMBL" id="CAJMWW010000093">
    <property type="protein sequence ID" value="CAE6440997.1"/>
    <property type="molecule type" value="Genomic_DNA"/>
</dbReference>